<keyword evidence="9" id="KW-1185">Reference proteome</keyword>
<dbReference type="EMBL" id="SORZ01000002">
    <property type="protein sequence ID" value="TPW33813.1"/>
    <property type="molecule type" value="Genomic_DNA"/>
</dbReference>
<accession>A0A506UKW9</accession>
<keyword evidence="3 6" id="KW-0812">Transmembrane</keyword>
<evidence type="ECO:0000256" key="5">
    <source>
        <dbReference type="ARBA" id="ARBA00023136"/>
    </source>
</evidence>
<organism evidence="8 9">
    <name type="scientific">Oecophyllibacter saccharovorans</name>
    <dbReference type="NCBI Taxonomy" id="2558360"/>
    <lineage>
        <taxon>Bacteria</taxon>
        <taxon>Pseudomonadati</taxon>
        <taxon>Pseudomonadota</taxon>
        <taxon>Alphaproteobacteria</taxon>
        <taxon>Acetobacterales</taxon>
        <taxon>Acetobacteraceae</taxon>
        <taxon>Oecophyllibacter</taxon>
    </lineage>
</organism>
<dbReference type="GO" id="GO:0055085">
    <property type="term" value="P:transmembrane transport"/>
    <property type="evidence" value="ECO:0007669"/>
    <property type="project" value="InterPro"/>
</dbReference>
<keyword evidence="5 6" id="KW-0472">Membrane</keyword>
<feature type="transmembrane region" description="Helical" evidence="6">
    <location>
        <begin position="134"/>
        <end position="156"/>
    </location>
</feature>
<feature type="transmembrane region" description="Helical" evidence="6">
    <location>
        <begin position="31"/>
        <end position="53"/>
    </location>
</feature>
<protein>
    <submittedName>
        <fullName evidence="8">Amino acid permease</fullName>
    </submittedName>
</protein>
<dbReference type="AlphaFoldDB" id="A0A506UKW9"/>
<dbReference type="PANTHER" id="PTHR43495">
    <property type="entry name" value="GABA PERMEASE"/>
    <property type="match status" value="1"/>
</dbReference>
<dbReference type="InterPro" id="IPR004841">
    <property type="entry name" value="AA-permease/SLC12A_dom"/>
</dbReference>
<evidence type="ECO:0000256" key="3">
    <source>
        <dbReference type="ARBA" id="ARBA00022692"/>
    </source>
</evidence>
<feature type="transmembrane region" description="Helical" evidence="6">
    <location>
        <begin position="373"/>
        <end position="396"/>
    </location>
</feature>
<name>A0A506UKW9_9PROT</name>
<gene>
    <name evidence="8" type="ORF">E3202_04235</name>
</gene>
<dbReference type="PIRSF" id="PIRSF006060">
    <property type="entry name" value="AA_transporter"/>
    <property type="match status" value="1"/>
</dbReference>
<evidence type="ECO:0000256" key="4">
    <source>
        <dbReference type="ARBA" id="ARBA00022989"/>
    </source>
</evidence>
<evidence type="ECO:0000256" key="1">
    <source>
        <dbReference type="ARBA" id="ARBA00004141"/>
    </source>
</evidence>
<dbReference type="Proteomes" id="UP000315037">
    <property type="component" value="Unassembled WGS sequence"/>
</dbReference>
<dbReference type="GO" id="GO:0016020">
    <property type="term" value="C:membrane"/>
    <property type="evidence" value="ECO:0007669"/>
    <property type="project" value="UniProtKB-SubCell"/>
</dbReference>
<sequence>MPSSDVPDVSPAPPLFLTPSAIRQARRKAQLATLHVTMISIGGIIGAGLFVGTSATISAAGPGVMLSYVAAGVVVWLVMQLLGLLAISARGRGSFVSHIARILGPRAAFMTGWAYAFLWAVTAGAQAVAGGLVVHALCAIPPLWAALGFIALAWAVNRMALRYYGHAETGLSALKLIFLACFIIGGVAWVACSAHPFQQVAGNIFGHGGILPLGLWAVVAAIPMIMQSFAGCEISVIAATDSERPLRSIVRTMRRLPLYMLFFFAGSVLVILALLPWNDVQPGSSPFLEVMQRLGLPFAAGAAATVTLLAVLSCLNSSVYVVARVLEELSACQLAPAWLQHRAGGQRLWATRLTTLLEVLIVLWAAGSPKGAYPLLLGASGGLILFVYFMVALAAWRAGIGKYWGSVTTALLFTVVVLMFFLPSTRLEACLSLGLVGGLGLVARLCVPARQATCVK</sequence>
<evidence type="ECO:0000313" key="8">
    <source>
        <dbReference type="EMBL" id="TPW33813.1"/>
    </source>
</evidence>
<feature type="transmembrane region" description="Helical" evidence="6">
    <location>
        <begin position="349"/>
        <end position="367"/>
    </location>
</feature>
<keyword evidence="4 6" id="KW-1133">Transmembrane helix</keyword>
<proteinExistence type="predicted"/>
<feature type="transmembrane region" description="Helical" evidence="6">
    <location>
        <begin position="429"/>
        <end position="447"/>
    </location>
</feature>
<reference evidence="8 9" key="1">
    <citation type="submission" date="2019-03" db="EMBL/GenBank/DDBJ databases">
        <title>The complete genome sequence of Neokomagataea sp. Jb2 NBRC113641.</title>
        <authorList>
            <person name="Chua K.-O."/>
            <person name="Chan K.-G."/>
            <person name="See-Too W.-S."/>
        </authorList>
    </citation>
    <scope>NUCLEOTIDE SEQUENCE [LARGE SCALE GENOMIC DNA]</scope>
    <source>
        <strain evidence="8 9">Jb2</strain>
    </source>
</reference>
<evidence type="ECO:0000256" key="2">
    <source>
        <dbReference type="ARBA" id="ARBA00022448"/>
    </source>
</evidence>
<comment type="caution">
    <text evidence="8">The sequence shown here is derived from an EMBL/GenBank/DDBJ whole genome shotgun (WGS) entry which is preliminary data.</text>
</comment>
<feature type="domain" description="Amino acid permease/ SLC12A" evidence="7">
    <location>
        <begin position="35"/>
        <end position="398"/>
    </location>
</feature>
<keyword evidence="2" id="KW-0813">Transport</keyword>
<evidence type="ECO:0000313" key="9">
    <source>
        <dbReference type="Proteomes" id="UP000315037"/>
    </source>
</evidence>
<comment type="subcellular location">
    <subcellularLocation>
        <location evidence="1">Membrane</location>
        <topology evidence="1">Multi-pass membrane protein</topology>
    </subcellularLocation>
</comment>
<feature type="transmembrane region" description="Helical" evidence="6">
    <location>
        <begin position="204"/>
        <end position="225"/>
    </location>
</feature>
<feature type="transmembrane region" description="Helical" evidence="6">
    <location>
        <begin position="176"/>
        <end position="198"/>
    </location>
</feature>
<dbReference type="PANTHER" id="PTHR43495:SF5">
    <property type="entry name" value="GAMMA-AMINOBUTYRIC ACID PERMEASE"/>
    <property type="match status" value="1"/>
</dbReference>
<feature type="transmembrane region" description="Helical" evidence="6">
    <location>
        <begin position="65"/>
        <end position="87"/>
    </location>
</feature>
<evidence type="ECO:0000256" key="6">
    <source>
        <dbReference type="SAM" id="Phobius"/>
    </source>
</evidence>
<feature type="transmembrane region" description="Helical" evidence="6">
    <location>
        <begin position="256"/>
        <end position="275"/>
    </location>
</feature>
<feature type="transmembrane region" description="Helical" evidence="6">
    <location>
        <begin position="107"/>
        <end position="128"/>
    </location>
</feature>
<dbReference type="Pfam" id="PF00324">
    <property type="entry name" value="AA_permease"/>
    <property type="match status" value="1"/>
</dbReference>
<feature type="transmembrane region" description="Helical" evidence="6">
    <location>
        <begin position="295"/>
        <end position="315"/>
    </location>
</feature>
<evidence type="ECO:0000259" key="7">
    <source>
        <dbReference type="Pfam" id="PF00324"/>
    </source>
</evidence>
<dbReference type="RefSeq" id="WP_165600539.1">
    <property type="nucleotide sequence ID" value="NZ_SORZ01000002.1"/>
</dbReference>
<feature type="transmembrane region" description="Helical" evidence="6">
    <location>
        <begin position="403"/>
        <end position="423"/>
    </location>
</feature>
<dbReference type="Gene3D" id="1.20.1740.10">
    <property type="entry name" value="Amino acid/polyamine transporter I"/>
    <property type="match status" value="1"/>
</dbReference>